<dbReference type="Proteomes" id="UP001199070">
    <property type="component" value="Unassembled WGS sequence"/>
</dbReference>
<accession>A0AAW4TFT7</accession>
<dbReference type="GeneID" id="99787117"/>
<feature type="compositionally biased region" description="Low complexity" evidence="1">
    <location>
        <begin position="9"/>
        <end position="20"/>
    </location>
</feature>
<feature type="region of interest" description="Disordered" evidence="1">
    <location>
        <begin position="1"/>
        <end position="20"/>
    </location>
</feature>
<gene>
    <name evidence="2" type="ORF">LGN22_16970</name>
</gene>
<comment type="caution">
    <text evidence="2">The sequence shown here is derived from an EMBL/GenBank/DDBJ whole genome shotgun (WGS) entry which is preliminary data.</text>
</comment>
<protein>
    <submittedName>
        <fullName evidence="2">Uncharacterized protein</fullName>
    </submittedName>
</protein>
<evidence type="ECO:0000313" key="2">
    <source>
        <dbReference type="EMBL" id="MCA8380567.1"/>
    </source>
</evidence>
<dbReference type="AlphaFoldDB" id="A0AAW4TFT7"/>
<reference evidence="2" key="1">
    <citation type="submission" date="2023-08" db="EMBL/GenBank/DDBJ databases">
        <title>A collection of bacterial strains from the Burkholderia cepacia Research Laboratory and Repository.</title>
        <authorList>
            <person name="Lipuma J."/>
            <person name="Spilker T."/>
        </authorList>
    </citation>
    <scope>NUCLEOTIDE SEQUENCE</scope>
    <source>
        <strain evidence="2">AU0862</strain>
    </source>
</reference>
<dbReference type="EMBL" id="JAIZTC010000004">
    <property type="protein sequence ID" value="MCA8380567.1"/>
    <property type="molecule type" value="Genomic_DNA"/>
</dbReference>
<name>A0AAW4TFT7_9BURK</name>
<proteinExistence type="predicted"/>
<organism evidence="2 3">
    <name type="scientific">Burkholderia cenocepacia</name>
    <dbReference type="NCBI Taxonomy" id="95486"/>
    <lineage>
        <taxon>Bacteria</taxon>
        <taxon>Pseudomonadati</taxon>
        <taxon>Pseudomonadota</taxon>
        <taxon>Betaproteobacteria</taxon>
        <taxon>Burkholderiales</taxon>
        <taxon>Burkholderiaceae</taxon>
        <taxon>Burkholderia</taxon>
        <taxon>Burkholderia cepacia complex</taxon>
    </lineage>
</organism>
<evidence type="ECO:0000313" key="3">
    <source>
        <dbReference type="Proteomes" id="UP001199070"/>
    </source>
</evidence>
<evidence type="ECO:0000256" key="1">
    <source>
        <dbReference type="SAM" id="MobiDB-lite"/>
    </source>
</evidence>
<dbReference type="RefSeq" id="WP_143028384.1">
    <property type="nucleotide sequence ID" value="NZ_JAIZTC010000004.1"/>
</dbReference>
<sequence length="83" mass="9309">MRDIVTHDGPPGVRSGAAGAPAAAEWAEMRRIDDDFRAIIDDYSDAKSVDYCQSMFRWKRFPILLGFIRLTKSANYPARQTSG</sequence>